<keyword evidence="2" id="KW-1185">Reference proteome</keyword>
<proteinExistence type="predicted"/>
<dbReference type="EMBL" id="BRYB01006472">
    <property type="protein sequence ID" value="GMI58491.1"/>
    <property type="molecule type" value="Genomic_DNA"/>
</dbReference>
<organism evidence="1 2">
    <name type="scientific">Tetraparma gracilis</name>
    <dbReference type="NCBI Taxonomy" id="2962635"/>
    <lineage>
        <taxon>Eukaryota</taxon>
        <taxon>Sar</taxon>
        <taxon>Stramenopiles</taxon>
        <taxon>Ochrophyta</taxon>
        <taxon>Bolidophyceae</taxon>
        <taxon>Parmales</taxon>
        <taxon>Triparmaceae</taxon>
        <taxon>Tetraparma</taxon>
    </lineage>
</organism>
<sequence length="157" mass="17211">MDNGYSVYFDMSERKFYVKTNWPVTIENWNLVSLSTDEVRVDLYYPGAEGLNGVHMAHATADDLEVKALRSTTNWVAVDSAMHQSVVDSARMTAAFSADCAPCLNVFQDCVATTVFFAQTEVHLATLDKLIGAVNVGFEFELGCDLLIGGGDDDRLA</sequence>
<name>A0ABQ6ND81_9STRA</name>
<comment type="caution">
    <text evidence="1">The sequence shown here is derived from an EMBL/GenBank/DDBJ whole genome shotgun (WGS) entry which is preliminary data.</text>
</comment>
<gene>
    <name evidence="1" type="ORF">TeGR_g10471</name>
</gene>
<dbReference type="Proteomes" id="UP001165060">
    <property type="component" value="Unassembled WGS sequence"/>
</dbReference>
<evidence type="ECO:0000313" key="1">
    <source>
        <dbReference type="EMBL" id="GMI58491.1"/>
    </source>
</evidence>
<accession>A0ABQ6ND81</accession>
<evidence type="ECO:0000313" key="2">
    <source>
        <dbReference type="Proteomes" id="UP001165060"/>
    </source>
</evidence>
<reference evidence="1 2" key="1">
    <citation type="journal article" date="2023" name="Commun. Biol.">
        <title>Genome analysis of Parmales, the sister group of diatoms, reveals the evolutionary specialization of diatoms from phago-mixotrophs to photoautotrophs.</title>
        <authorList>
            <person name="Ban H."/>
            <person name="Sato S."/>
            <person name="Yoshikawa S."/>
            <person name="Yamada K."/>
            <person name="Nakamura Y."/>
            <person name="Ichinomiya M."/>
            <person name="Sato N."/>
            <person name="Blanc-Mathieu R."/>
            <person name="Endo H."/>
            <person name="Kuwata A."/>
            <person name="Ogata H."/>
        </authorList>
    </citation>
    <scope>NUCLEOTIDE SEQUENCE [LARGE SCALE GENOMIC DNA]</scope>
</reference>
<protein>
    <submittedName>
        <fullName evidence="1">Uncharacterized protein</fullName>
    </submittedName>
</protein>